<proteinExistence type="predicted"/>
<name>A0A412HZ47_9BACE</name>
<dbReference type="GO" id="GO:0016758">
    <property type="term" value="F:hexosyltransferase activity"/>
    <property type="evidence" value="ECO:0007669"/>
    <property type="project" value="UniProtKB-ARBA"/>
</dbReference>
<dbReference type="Proteomes" id="UP000283341">
    <property type="component" value="Unassembled WGS sequence"/>
</dbReference>
<dbReference type="Gene3D" id="3.90.550.10">
    <property type="entry name" value="Spore Coat Polysaccharide Biosynthesis Protein SpsA, Chain A"/>
    <property type="match status" value="1"/>
</dbReference>
<accession>A0A412HZ47</accession>
<keyword evidence="3" id="KW-0808">Transferase</keyword>
<dbReference type="EMBL" id="QRVJ01000055">
    <property type="protein sequence ID" value="RGS29891.1"/>
    <property type="molecule type" value="Genomic_DNA"/>
</dbReference>
<evidence type="ECO:0000256" key="1">
    <source>
        <dbReference type="SAM" id="Phobius"/>
    </source>
</evidence>
<dbReference type="InterPro" id="IPR001173">
    <property type="entry name" value="Glyco_trans_2-like"/>
</dbReference>
<reference evidence="3 4" key="1">
    <citation type="submission" date="2018-08" db="EMBL/GenBank/DDBJ databases">
        <title>A genome reference for cultivated species of the human gut microbiota.</title>
        <authorList>
            <person name="Zou Y."/>
            <person name="Xue W."/>
            <person name="Luo G."/>
        </authorList>
    </citation>
    <scope>NUCLEOTIDE SEQUENCE [LARGE SCALE GENOMIC DNA]</scope>
    <source>
        <strain evidence="3 4">AF22-3AC</strain>
    </source>
</reference>
<gene>
    <name evidence="3" type="ORF">DWX97_26865</name>
</gene>
<keyword evidence="1" id="KW-0472">Membrane</keyword>
<dbReference type="PANTHER" id="PTHR22916">
    <property type="entry name" value="GLYCOSYLTRANSFERASE"/>
    <property type="match status" value="1"/>
</dbReference>
<evidence type="ECO:0000313" key="3">
    <source>
        <dbReference type="EMBL" id="RGS29891.1"/>
    </source>
</evidence>
<dbReference type="AlphaFoldDB" id="A0A412HZ47"/>
<sequence length="308" mass="36195">MSVRKENEFMSKYPLISAVITTRNRVELLKKAIIGVKSQTYGNIECIVVDDASTDGTCSYCKTLSDIIYIRIGPGESRGGNYARNIGVKEAKGDFIAFCDDDDIWLPQKIELQYNIISRNLDIGLIYCGRKNICIVGKDKYMIDILPDKRNKGDISRKIMYAIPCLTSTIMVRSFVLKDVGLFDENMGFWQEYELLIRIAQKTKFDFVDQCLVYYLCDENSKTRLTNKYYEWLSTVRYVYVKHKELYERMSLFEKIMYKFMVVSERKNRSKRAGVEGLKYKRIISCYYLSFVIVFPFLFFRKIQKYYV</sequence>
<keyword evidence="1" id="KW-0812">Transmembrane</keyword>
<dbReference type="Pfam" id="PF00535">
    <property type="entry name" value="Glycos_transf_2"/>
    <property type="match status" value="1"/>
</dbReference>
<comment type="caution">
    <text evidence="3">The sequence shown here is derived from an EMBL/GenBank/DDBJ whole genome shotgun (WGS) entry which is preliminary data.</text>
</comment>
<evidence type="ECO:0000259" key="2">
    <source>
        <dbReference type="Pfam" id="PF00535"/>
    </source>
</evidence>
<dbReference type="InterPro" id="IPR029044">
    <property type="entry name" value="Nucleotide-diphossugar_trans"/>
</dbReference>
<protein>
    <submittedName>
        <fullName evidence="3">Glycosyltransferase family 2 protein</fullName>
    </submittedName>
</protein>
<evidence type="ECO:0000313" key="4">
    <source>
        <dbReference type="Proteomes" id="UP000283341"/>
    </source>
</evidence>
<feature type="domain" description="Glycosyltransferase 2-like" evidence="2">
    <location>
        <begin position="17"/>
        <end position="171"/>
    </location>
</feature>
<feature type="transmembrane region" description="Helical" evidence="1">
    <location>
        <begin position="282"/>
        <end position="300"/>
    </location>
</feature>
<keyword evidence="1" id="KW-1133">Transmembrane helix</keyword>
<dbReference type="CDD" id="cd00761">
    <property type="entry name" value="Glyco_tranf_GTA_type"/>
    <property type="match status" value="1"/>
</dbReference>
<dbReference type="PANTHER" id="PTHR22916:SF3">
    <property type="entry name" value="UDP-GLCNAC:BETAGAL BETA-1,3-N-ACETYLGLUCOSAMINYLTRANSFERASE-LIKE PROTEIN 1"/>
    <property type="match status" value="1"/>
</dbReference>
<dbReference type="SUPFAM" id="SSF53448">
    <property type="entry name" value="Nucleotide-diphospho-sugar transferases"/>
    <property type="match status" value="1"/>
</dbReference>
<organism evidence="3 4">
    <name type="scientific">Bacteroides cellulosilyticus</name>
    <dbReference type="NCBI Taxonomy" id="246787"/>
    <lineage>
        <taxon>Bacteria</taxon>
        <taxon>Pseudomonadati</taxon>
        <taxon>Bacteroidota</taxon>
        <taxon>Bacteroidia</taxon>
        <taxon>Bacteroidales</taxon>
        <taxon>Bacteroidaceae</taxon>
        <taxon>Bacteroides</taxon>
    </lineage>
</organism>